<keyword evidence="4 6" id="KW-1133">Transmembrane helix</keyword>
<dbReference type="PANTHER" id="PTHR30086:SF20">
    <property type="entry name" value="ARGININE EXPORTER PROTEIN ARGO-RELATED"/>
    <property type="match status" value="1"/>
</dbReference>
<feature type="transmembrane region" description="Helical" evidence="6">
    <location>
        <begin position="129"/>
        <end position="155"/>
    </location>
</feature>
<sequence>MTLIECLLACLGLLLTPGPTNTLLALASASDGRRRAARLIPAEVLGYGVSVVPLMLFGQALIAAFPAAATVLQLAAAAWVAFLALKLWHIPQGGPRDSGVTRRKVFLTTMLNPKGVLFGLFLLPGVQDLAPAVVLPAFGITVAAAGCFWIGLGMLVTGRTGRLRRMASVVLGALSVLLLQSGIAAAF</sequence>
<proteinExistence type="predicted"/>
<evidence type="ECO:0000256" key="5">
    <source>
        <dbReference type="ARBA" id="ARBA00023136"/>
    </source>
</evidence>
<accession>A0ABW2UHU4</accession>
<reference evidence="8" key="1">
    <citation type="journal article" date="2019" name="Int. J. Syst. Evol. Microbiol.">
        <title>The Global Catalogue of Microorganisms (GCM) 10K type strain sequencing project: providing services to taxonomists for standard genome sequencing and annotation.</title>
        <authorList>
            <consortium name="The Broad Institute Genomics Platform"/>
            <consortium name="The Broad Institute Genome Sequencing Center for Infectious Disease"/>
            <person name="Wu L."/>
            <person name="Ma J."/>
        </authorList>
    </citation>
    <scope>NUCLEOTIDE SEQUENCE [LARGE SCALE GENOMIC DNA]</scope>
    <source>
        <strain evidence="8">CGMCC 1.12750</strain>
    </source>
</reference>
<feature type="transmembrane region" description="Helical" evidence="6">
    <location>
        <begin position="167"/>
        <end position="186"/>
    </location>
</feature>
<evidence type="ECO:0000256" key="6">
    <source>
        <dbReference type="SAM" id="Phobius"/>
    </source>
</evidence>
<dbReference type="InterPro" id="IPR001123">
    <property type="entry name" value="LeuE-type"/>
</dbReference>
<comment type="caution">
    <text evidence="7">The sequence shown here is derived from an EMBL/GenBank/DDBJ whole genome shotgun (WGS) entry which is preliminary data.</text>
</comment>
<organism evidence="7 8">
    <name type="scientific">Plastorhodobacter daqingensis</name>
    <dbReference type="NCBI Taxonomy" id="1387281"/>
    <lineage>
        <taxon>Bacteria</taxon>
        <taxon>Pseudomonadati</taxon>
        <taxon>Pseudomonadota</taxon>
        <taxon>Alphaproteobacteria</taxon>
        <taxon>Rhodobacterales</taxon>
        <taxon>Paracoccaceae</taxon>
        <taxon>Plastorhodobacter</taxon>
    </lineage>
</organism>
<keyword evidence="2" id="KW-1003">Cell membrane</keyword>
<feature type="transmembrane region" description="Helical" evidence="6">
    <location>
        <begin position="53"/>
        <end position="85"/>
    </location>
</feature>
<evidence type="ECO:0000256" key="4">
    <source>
        <dbReference type="ARBA" id="ARBA00022989"/>
    </source>
</evidence>
<evidence type="ECO:0000256" key="3">
    <source>
        <dbReference type="ARBA" id="ARBA00022692"/>
    </source>
</evidence>
<name>A0ABW2UHU4_9RHOB</name>
<gene>
    <name evidence="7" type="ORF">ACFQXB_08540</name>
</gene>
<evidence type="ECO:0000256" key="2">
    <source>
        <dbReference type="ARBA" id="ARBA00022475"/>
    </source>
</evidence>
<comment type="subcellular location">
    <subcellularLocation>
        <location evidence="1">Cell membrane</location>
        <topology evidence="1">Multi-pass membrane protein</topology>
    </subcellularLocation>
</comment>
<dbReference type="EMBL" id="JBHTFQ010000004">
    <property type="protein sequence ID" value="MFC7704239.1"/>
    <property type="molecule type" value="Genomic_DNA"/>
</dbReference>
<evidence type="ECO:0000256" key="1">
    <source>
        <dbReference type="ARBA" id="ARBA00004651"/>
    </source>
</evidence>
<keyword evidence="5 6" id="KW-0472">Membrane</keyword>
<keyword evidence="8" id="KW-1185">Reference proteome</keyword>
<evidence type="ECO:0000313" key="8">
    <source>
        <dbReference type="Proteomes" id="UP001596516"/>
    </source>
</evidence>
<dbReference type="Proteomes" id="UP001596516">
    <property type="component" value="Unassembled WGS sequence"/>
</dbReference>
<feature type="transmembrane region" description="Helical" evidence="6">
    <location>
        <begin position="105"/>
        <end position="123"/>
    </location>
</feature>
<protein>
    <recommendedName>
        <fullName evidence="9">Threonine transporter RhtB</fullName>
    </recommendedName>
</protein>
<dbReference type="RefSeq" id="WP_377402151.1">
    <property type="nucleotide sequence ID" value="NZ_JBHTFQ010000004.1"/>
</dbReference>
<dbReference type="PANTHER" id="PTHR30086">
    <property type="entry name" value="ARGININE EXPORTER PROTEIN ARGO"/>
    <property type="match status" value="1"/>
</dbReference>
<evidence type="ECO:0000313" key="7">
    <source>
        <dbReference type="EMBL" id="MFC7704239.1"/>
    </source>
</evidence>
<evidence type="ECO:0008006" key="9">
    <source>
        <dbReference type="Google" id="ProtNLM"/>
    </source>
</evidence>
<keyword evidence="3 6" id="KW-0812">Transmembrane</keyword>